<dbReference type="RefSeq" id="WP_013387783.1">
    <property type="nucleotide sequence ID" value="NC_014632.1"/>
</dbReference>
<dbReference type="eggNOG" id="COG1032">
    <property type="taxonomic scope" value="Bacteria"/>
</dbReference>
<evidence type="ECO:0000256" key="4">
    <source>
        <dbReference type="ARBA" id="ARBA00023004"/>
    </source>
</evidence>
<dbReference type="KEGG" id="ipo:Ilyop_1336"/>
<dbReference type="Pfam" id="PF02310">
    <property type="entry name" value="B12-binding"/>
    <property type="match status" value="1"/>
</dbReference>
<comment type="cofactor">
    <cofactor evidence="1">
        <name>[4Fe-4S] cluster</name>
        <dbReference type="ChEBI" id="CHEBI:49883"/>
    </cofactor>
</comment>
<evidence type="ECO:0000256" key="2">
    <source>
        <dbReference type="ARBA" id="ARBA00022691"/>
    </source>
</evidence>
<dbReference type="SFLD" id="SFLDG01123">
    <property type="entry name" value="methyltransferase_(Class_B)"/>
    <property type="match status" value="1"/>
</dbReference>
<dbReference type="PROSITE" id="PS51332">
    <property type="entry name" value="B12_BINDING"/>
    <property type="match status" value="1"/>
</dbReference>
<feature type="domain" description="B12-binding" evidence="7">
    <location>
        <begin position="2"/>
        <end position="136"/>
    </location>
</feature>
<dbReference type="GO" id="GO:0046872">
    <property type="term" value="F:metal ion binding"/>
    <property type="evidence" value="ECO:0007669"/>
    <property type="project" value="UniProtKB-KW"/>
</dbReference>
<accession>E3H9Y8</accession>
<dbReference type="SUPFAM" id="SSF52242">
    <property type="entry name" value="Cobalamin (vitamin B12)-binding domain"/>
    <property type="match status" value="1"/>
</dbReference>
<dbReference type="STRING" id="572544.Ilyop_1336"/>
<feature type="domain" description="Radical SAM core" evidence="8">
    <location>
        <begin position="170"/>
        <end position="389"/>
    </location>
</feature>
<dbReference type="Pfam" id="PF13311">
    <property type="entry name" value="DUF4080"/>
    <property type="match status" value="1"/>
</dbReference>
<dbReference type="Gene3D" id="3.40.50.280">
    <property type="entry name" value="Cobalamin-binding domain"/>
    <property type="match status" value="1"/>
</dbReference>
<dbReference type="GO" id="GO:0003824">
    <property type="term" value="F:catalytic activity"/>
    <property type="evidence" value="ECO:0007669"/>
    <property type="project" value="InterPro"/>
</dbReference>
<evidence type="ECO:0000256" key="5">
    <source>
        <dbReference type="ARBA" id="ARBA00023014"/>
    </source>
</evidence>
<keyword evidence="4" id="KW-0408">Iron</keyword>
<dbReference type="InterPro" id="IPR058240">
    <property type="entry name" value="rSAM_sf"/>
</dbReference>
<name>E3H9Y8_ILYPC</name>
<dbReference type="SFLD" id="SFLDG01082">
    <property type="entry name" value="B12-binding_domain_containing"/>
    <property type="match status" value="1"/>
</dbReference>
<evidence type="ECO:0000256" key="6">
    <source>
        <dbReference type="SAM" id="Coils"/>
    </source>
</evidence>
<dbReference type="PROSITE" id="PS51918">
    <property type="entry name" value="RADICAL_SAM"/>
    <property type="match status" value="1"/>
</dbReference>
<dbReference type="Pfam" id="PF04055">
    <property type="entry name" value="Radical_SAM"/>
    <property type="match status" value="1"/>
</dbReference>
<dbReference type="PANTHER" id="PTHR43409:SF16">
    <property type="entry name" value="SLR0320 PROTEIN"/>
    <property type="match status" value="1"/>
</dbReference>
<keyword evidence="2" id="KW-0949">S-adenosyl-L-methionine</keyword>
<dbReference type="OrthoDB" id="9801424at2"/>
<dbReference type="InterPro" id="IPR023404">
    <property type="entry name" value="rSAM_horseshoe"/>
</dbReference>
<evidence type="ECO:0000256" key="1">
    <source>
        <dbReference type="ARBA" id="ARBA00001966"/>
    </source>
</evidence>
<dbReference type="CDD" id="cd02068">
    <property type="entry name" value="radical_SAM_B12_BD"/>
    <property type="match status" value="1"/>
</dbReference>
<dbReference type="InterPro" id="IPR034466">
    <property type="entry name" value="Methyltransferase_Class_B"/>
</dbReference>
<evidence type="ECO:0000259" key="8">
    <source>
        <dbReference type="PROSITE" id="PS51918"/>
    </source>
</evidence>
<evidence type="ECO:0000313" key="9">
    <source>
        <dbReference type="EMBL" id="ADO83116.1"/>
    </source>
</evidence>
<feature type="coiled-coil region" evidence="6">
    <location>
        <begin position="287"/>
        <end position="314"/>
    </location>
</feature>
<sequence>MSKILLVGINSQYVHTNLAIRYIKNYVENYSSMKLEIYESSINNQLSAILTDIFEKSPEKIIFSTYIWNKEYVFKLVKEIKKIMPNTSVILGGPEVSYLTDKIMHENPEIDFIITGEGEKSTLDLLSESIEDVKGVYYRKEGQIKFNGYKPPISNLDEIPFPYSEEELKNSKNKILYYESSRGCPFECSYCMSSLDKSVRYFSLERVKEDLKKFLQEGITLIKFVDRTFNIDKRRYMDLWKFLLENYREEVTFHFEISGDLFDEETIAFLEKIPQGFFQFEIGVQTINEKTMKAIKRENDLERLKNNVLRIKENIHLHLDLIAGLPYEDYDTFKNSFDYVYSLKPEMIQLGFLKVLKGTLIFGQVEKYNYKFLNFPTYEVLSNEFISYKELTDLKKIETVLDYYYNSENYPKTIEYILKHHYKRPFDFYEDIARYYDSRGYFKVSHKQVSIFNHLYEFYLYKGFSDIEIFKEYLKYDYLTLKKPGSYPYWIKSIKDKEKYNEILKSMNFKSIREGHNKTEFEKFEYNVVSDKSGEVEILFIYNRKETKIQEY</sequence>
<dbReference type="HOGENOM" id="CLU_021572_1_0_0"/>
<reference evidence="9 10" key="1">
    <citation type="journal article" date="2010" name="Stand. Genomic Sci.">
        <title>Complete genome sequence of Ilyobacter polytropus type strain (CuHbu1).</title>
        <authorList>
            <person name="Sikorski J."/>
            <person name="Chertkov O."/>
            <person name="Lapidus A."/>
            <person name="Nolan M."/>
            <person name="Lucas S."/>
            <person name="Del Rio T.G."/>
            <person name="Tice H."/>
            <person name="Cheng J.F."/>
            <person name="Tapia R."/>
            <person name="Han C."/>
            <person name="Goodwin L."/>
            <person name="Pitluck S."/>
            <person name="Liolios K."/>
            <person name="Ivanova N."/>
            <person name="Mavromatis K."/>
            <person name="Mikhailova N."/>
            <person name="Pati A."/>
            <person name="Chen A."/>
            <person name="Palaniappan K."/>
            <person name="Land M."/>
            <person name="Hauser L."/>
            <person name="Chang Y.J."/>
            <person name="Jeffries C.D."/>
            <person name="Brambilla E."/>
            <person name="Yasawong M."/>
            <person name="Rohde M."/>
            <person name="Pukall R."/>
            <person name="Spring S."/>
            <person name="Goker M."/>
            <person name="Woyke T."/>
            <person name="Bristow J."/>
            <person name="Eisen J.A."/>
            <person name="Markowitz V."/>
            <person name="Hugenholtz P."/>
            <person name="Kyrpides N.C."/>
            <person name="Klenk H.P."/>
        </authorList>
    </citation>
    <scope>NUCLEOTIDE SEQUENCE [LARGE SCALE GENOMIC DNA]</scope>
    <source>
        <strain evidence="10">ATCC 51220 / DSM 2926 / LMG 16218 / CuHBu1</strain>
    </source>
</reference>
<evidence type="ECO:0000313" key="10">
    <source>
        <dbReference type="Proteomes" id="UP000006875"/>
    </source>
</evidence>
<dbReference type="GO" id="GO:0051539">
    <property type="term" value="F:4 iron, 4 sulfur cluster binding"/>
    <property type="evidence" value="ECO:0007669"/>
    <property type="project" value="UniProtKB-KW"/>
</dbReference>
<dbReference type="SUPFAM" id="SSF102114">
    <property type="entry name" value="Radical SAM enzymes"/>
    <property type="match status" value="1"/>
</dbReference>
<keyword evidence="10" id="KW-1185">Reference proteome</keyword>
<dbReference type="PANTHER" id="PTHR43409">
    <property type="entry name" value="ANAEROBIC MAGNESIUM-PROTOPORPHYRIN IX MONOMETHYL ESTER CYCLASE-RELATED"/>
    <property type="match status" value="1"/>
</dbReference>
<dbReference type="InterPro" id="IPR025288">
    <property type="entry name" value="DUF4080"/>
</dbReference>
<dbReference type="Gene3D" id="3.80.30.20">
    <property type="entry name" value="tm_1862 like domain"/>
    <property type="match status" value="1"/>
</dbReference>
<dbReference type="SMART" id="SM00729">
    <property type="entry name" value="Elp3"/>
    <property type="match status" value="1"/>
</dbReference>
<evidence type="ECO:0000259" key="7">
    <source>
        <dbReference type="PROSITE" id="PS51332"/>
    </source>
</evidence>
<gene>
    <name evidence="9" type="ordered locus">Ilyop_1336</name>
</gene>
<dbReference type="InterPro" id="IPR006638">
    <property type="entry name" value="Elp3/MiaA/NifB-like_rSAM"/>
</dbReference>
<dbReference type="SFLD" id="SFLDS00029">
    <property type="entry name" value="Radical_SAM"/>
    <property type="match status" value="1"/>
</dbReference>
<keyword evidence="5" id="KW-0411">Iron-sulfur</keyword>
<dbReference type="GO" id="GO:0031419">
    <property type="term" value="F:cobalamin binding"/>
    <property type="evidence" value="ECO:0007669"/>
    <property type="project" value="InterPro"/>
</dbReference>
<dbReference type="InterPro" id="IPR036724">
    <property type="entry name" value="Cobalamin-bd_sf"/>
</dbReference>
<dbReference type="InterPro" id="IPR051198">
    <property type="entry name" value="BchE-like"/>
</dbReference>
<proteinExistence type="predicted"/>
<dbReference type="InterPro" id="IPR006158">
    <property type="entry name" value="Cobalamin-bd"/>
</dbReference>
<dbReference type="GO" id="GO:0005829">
    <property type="term" value="C:cytosol"/>
    <property type="evidence" value="ECO:0007669"/>
    <property type="project" value="TreeGrafter"/>
</dbReference>
<keyword evidence="3" id="KW-0479">Metal-binding</keyword>
<dbReference type="AlphaFoldDB" id="E3H9Y8"/>
<dbReference type="EMBL" id="CP002281">
    <property type="protein sequence ID" value="ADO83116.1"/>
    <property type="molecule type" value="Genomic_DNA"/>
</dbReference>
<evidence type="ECO:0000256" key="3">
    <source>
        <dbReference type="ARBA" id="ARBA00022723"/>
    </source>
</evidence>
<dbReference type="InterPro" id="IPR007197">
    <property type="entry name" value="rSAM"/>
</dbReference>
<organism evidence="9 10">
    <name type="scientific">Ilyobacter polytropus (strain ATCC 51220 / DSM 2926 / LMG 16218 / CuHBu1)</name>
    <dbReference type="NCBI Taxonomy" id="572544"/>
    <lineage>
        <taxon>Bacteria</taxon>
        <taxon>Fusobacteriati</taxon>
        <taxon>Fusobacteriota</taxon>
        <taxon>Fusobacteriia</taxon>
        <taxon>Fusobacteriales</taxon>
        <taxon>Fusobacteriaceae</taxon>
        <taxon>Ilyobacter</taxon>
    </lineage>
</organism>
<keyword evidence="6" id="KW-0175">Coiled coil</keyword>
<protein>
    <submittedName>
        <fullName evidence="9">Radical SAM domain protein</fullName>
    </submittedName>
</protein>
<dbReference type="Proteomes" id="UP000006875">
    <property type="component" value="Chromosome"/>
</dbReference>